<dbReference type="CDD" id="cd03443">
    <property type="entry name" value="PaaI_thioesterase"/>
    <property type="match status" value="1"/>
</dbReference>
<dbReference type="Pfam" id="PF03061">
    <property type="entry name" value="4HBT"/>
    <property type="match status" value="1"/>
</dbReference>
<dbReference type="AlphaFoldDB" id="A0A1Q2MI44"/>
<organism evidence="3 4">
    <name type="scientific">Limihaloglobus sulfuriphilus</name>
    <dbReference type="NCBI Taxonomy" id="1851148"/>
    <lineage>
        <taxon>Bacteria</taxon>
        <taxon>Pseudomonadati</taxon>
        <taxon>Planctomycetota</taxon>
        <taxon>Phycisphaerae</taxon>
        <taxon>Sedimentisphaerales</taxon>
        <taxon>Sedimentisphaeraceae</taxon>
        <taxon>Limihaloglobus</taxon>
    </lineage>
</organism>
<sequence>MSVGEKDKFAKHCGIELIEAGEGRAKAKMEIQPFHFNGVGIVQGGAIFTLADLTFAAASNSHDHVAVAINTNISFIKATKSGTLYAEAKEINPRGRVGSYSVTVTNDEEEVIAVFEGLAYRKF</sequence>
<keyword evidence="4" id="KW-1185">Reference proteome</keyword>
<dbReference type="STRING" id="1851148.SMSP2_02744"/>
<dbReference type="InterPro" id="IPR052723">
    <property type="entry name" value="Acyl-CoA_thioesterase_PaaI"/>
</dbReference>
<accession>A0A1Q2MI44</accession>
<evidence type="ECO:0000313" key="3">
    <source>
        <dbReference type="EMBL" id="AQQ72361.1"/>
    </source>
</evidence>
<feature type="domain" description="Thioesterase" evidence="2">
    <location>
        <begin position="40"/>
        <end position="112"/>
    </location>
</feature>
<dbReference type="GO" id="GO:0016289">
    <property type="term" value="F:acyl-CoA hydrolase activity"/>
    <property type="evidence" value="ECO:0007669"/>
    <property type="project" value="UniProtKB-ARBA"/>
</dbReference>
<protein>
    <submittedName>
        <fullName evidence="3">Acyl-coenzyme A thioesterase PaaI</fullName>
        <ecNumber evidence="3">3.1.2.-</ecNumber>
    </submittedName>
</protein>
<dbReference type="InterPro" id="IPR006683">
    <property type="entry name" value="Thioestr_dom"/>
</dbReference>
<name>A0A1Q2MI44_9BACT</name>
<dbReference type="SUPFAM" id="SSF54637">
    <property type="entry name" value="Thioesterase/thiol ester dehydrase-isomerase"/>
    <property type="match status" value="1"/>
</dbReference>
<dbReference type="PANTHER" id="PTHR42856">
    <property type="entry name" value="ACYL-COENZYME A THIOESTERASE PAAI"/>
    <property type="match status" value="1"/>
</dbReference>
<gene>
    <name evidence="3" type="primary">paaI</name>
    <name evidence="3" type="ORF">SMSP2_02744</name>
</gene>
<dbReference type="InterPro" id="IPR003736">
    <property type="entry name" value="PAAI_dom"/>
</dbReference>
<dbReference type="RefSeq" id="WP_146684562.1">
    <property type="nucleotide sequence ID" value="NZ_CP019646.1"/>
</dbReference>
<dbReference type="EC" id="3.1.2.-" evidence="3"/>
<dbReference type="EMBL" id="CP019646">
    <property type="protein sequence ID" value="AQQ72361.1"/>
    <property type="molecule type" value="Genomic_DNA"/>
</dbReference>
<dbReference type="PANTHER" id="PTHR42856:SF1">
    <property type="entry name" value="ACYL-COENZYME A THIOESTERASE PAAI"/>
    <property type="match status" value="1"/>
</dbReference>
<dbReference type="Proteomes" id="UP000188181">
    <property type="component" value="Chromosome"/>
</dbReference>
<evidence type="ECO:0000259" key="2">
    <source>
        <dbReference type="Pfam" id="PF03061"/>
    </source>
</evidence>
<dbReference type="OrthoDB" id="286702at2"/>
<dbReference type="InterPro" id="IPR029069">
    <property type="entry name" value="HotDog_dom_sf"/>
</dbReference>
<evidence type="ECO:0000313" key="4">
    <source>
        <dbReference type="Proteomes" id="UP000188181"/>
    </source>
</evidence>
<dbReference type="Gene3D" id="3.10.129.10">
    <property type="entry name" value="Hotdog Thioesterase"/>
    <property type="match status" value="1"/>
</dbReference>
<dbReference type="NCBIfam" id="TIGR00369">
    <property type="entry name" value="unchar_dom_1"/>
    <property type="match status" value="1"/>
</dbReference>
<keyword evidence="1 3" id="KW-0378">Hydrolase</keyword>
<reference evidence="4" key="1">
    <citation type="submission" date="2017-02" db="EMBL/GenBank/DDBJ databases">
        <title>Comparative genomics and description of representatives of a novel lineage of planctomycetes thriving in anoxic sediments.</title>
        <authorList>
            <person name="Spring S."/>
            <person name="Bunk B."/>
            <person name="Sproer C."/>
        </authorList>
    </citation>
    <scope>NUCLEOTIDE SEQUENCE [LARGE SCALE GENOMIC DNA]</scope>
    <source>
        <strain evidence="4">SM-Chi-D1</strain>
    </source>
</reference>
<dbReference type="KEGG" id="pbas:SMSP2_02744"/>
<evidence type="ECO:0000256" key="1">
    <source>
        <dbReference type="ARBA" id="ARBA00022801"/>
    </source>
</evidence>
<proteinExistence type="predicted"/>